<protein>
    <recommendedName>
        <fullName evidence="5">Cobalamin biosynthesis protein CbiX</fullName>
    </recommendedName>
</protein>
<dbReference type="Pfam" id="PF01903">
    <property type="entry name" value="CbiX"/>
    <property type="match status" value="2"/>
</dbReference>
<keyword evidence="4" id="KW-1185">Reference proteome</keyword>
<keyword evidence="1" id="KW-0479">Metal-binding</keyword>
<dbReference type="PANTHER" id="PTHR33542:SF5">
    <property type="entry name" value="FERROCHELATASE CHE1"/>
    <property type="match status" value="1"/>
</dbReference>
<dbReference type="KEGG" id="mrh:MycrhN_1461"/>
<dbReference type="eggNOG" id="COG2138">
    <property type="taxonomic scope" value="Bacteria"/>
</dbReference>
<dbReference type="EMBL" id="CP003169">
    <property type="protein sequence ID" value="AEV72077.1"/>
    <property type="molecule type" value="Genomic_DNA"/>
</dbReference>
<dbReference type="STRING" id="710685.MycrhN_1461"/>
<dbReference type="InterPro" id="IPR002762">
    <property type="entry name" value="CbiX-like"/>
</dbReference>
<evidence type="ECO:0000256" key="2">
    <source>
        <dbReference type="ARBA" id="ARBA00023239"/>
    </source>
</evidence>
<gene>
    <name evidence="3" type="ordered locus">MycrhN_1461</name>
</gene>
<reference evidence="3 4" key="1">
    <citation type="submission" date="2011-12" db="EMBL/GenBank/DDBJ databases">
        <title>Complete sequence of Mycobacterium rhodesiae NBB3.</title>
        <authorList>
            <consortium name="US DOE Joint Genome Institute"/>
            <person name="Lucas S."/>
            <person name="Han J."/>
            <person name="Lapidus A."/>
            <person name="Cheng J.-F."/>
            <person name="Goodwin L."/>
            <person name="Pitluck S."/>
            <person name="Peters L."/>
            <person name="Mikhailova N."/>
            <person name="Gu W."/>
            <person name="Detter J.C."/>
            <person name="Han C."/>
            <person name="Tapia R."/>
            <person name="Land M."/>
            <person name="Hauser L."/>
            <person name="Kyrpides N."/>
            <person name="Ivanova N."/>
            <person name="Pagani I."/>
            <person name="Mattes T."/>
            <person name="Holmes A."/>
            <person name="Rutledge P."/>
            <person name="Paulsen I."/>
            <person name="Coleman N."/>
            <person name="Woyke T."/>
        </authorList>
    </citation>
    <scope>NUCLEOTIDE SEQUENCE [LARGE SCALE GENOMIC DNA]</scope>
    <source>
        <strain evidence="3 4">NBB3</strain>
    </source>
</reference>
<proteinExistence type="predicted"/>
<dbReference type="OrthoDB" id="7345302at2"/>
<dbReference type="GO" id="GO:0046872">
    <property type="term" value="F:metal ion binding"/>
    <property type="evidence" value="ECO:0007669"/>
    <property type="project" value="UniProtKB-KW"/>
</dbReference>
<dbReference type="SUPFAM" id="SSF53800">
    <property type="entry name" value="Chelatase"/>
    <property type="match status" value="1"/>
</dbReference>
<accession>G8RGW2</accession>
<evidence type="ECO:0000313" key="3">
    <source>
        <dbReference type="EMBL" id="AEV72077.1"/>
    </source>
</evidence>
<dbReference type="PANTHER" id="PTHR33542">
    <property type="entry name" value="SIROHYDROCHLORIN FERROCHELATASE, CHLOROPLASTIC"/>
    <property type="match status" value="1"/>
</dbReference>
<dbReference type="PATRIC" id="fig|710685.3.peg.1467"/>
<evidence type="ECO:0000256" key="1">
    <source>
        <dbReference type="ARBA" id="ARBA00022723"/>
    </source>
</evidence>
<dbReference type="CDD" id="cd03414">
    <property type="entry name" value="CbiX_SirB_C"/>
    <property type="match status" value="1"/>
</dbReference>
<evidence type="ECO:0000313" key="4">
    <source>
        <dbReference type="Proteomes" id="UP000005442"/>
    </source>
</evidence>
<dbReference type="GO" id="GO:0016829">
    <property type="term" value="F:lyase activity"/>
    <property type="evidence" value="ECO:0007669"/>
    <property type="project" value="UniProtKB-KW"/>
</dbReference>
<keyword evidence="2" id="KW-0456">Lyase</keyword>
<dbReference type="AlphaFoldDB" id="G8RGW2"/>
<dbReference type="Proteomes" id="UP000005442">
    <property type="component" value="Chromosome"/>
</dbReference>
<dbReference type="CDD" id="cd03416">
    <property type="entry name" value="CbiX_SirB_N"/>
    <property type="match status" value="1"/>
</dbReference>
<sequence>MSFSPSHVLVAHGTRKQSGIALIGDLAHGVSVLLGTDVHVAFVDVLGPTPCEVLRDLDGPAVVVPAFLSRGYHVTTDIPAYVAASGHRNVVITDALGPSPQLTRILADRLVECGWRPGDSVVLGAAGTSNPHAQSDLRRKSALLSAVLGDRVELAFAATGDPTVADAVAQLHTRGARRVIVSSYLLSDGLFQDRLRCSGADAVAEPLGTHPAMVRLIASRFRRARLPIAA</sequence>
<dbReference type="InterPro" id="IPR050963">
    <property type="entry name" value="Sirohydro_Cobaltochel/CbiX"/>
</dbReference>
<organism evidence="3 4">
    <name type="scientific">Mycolicibacterium rhodesiae (strain NBB3)</name>
    <name type="common">Mycobacterium rhodesiae</name>
    <dbReference type="NCBI Taxonomy" id="710685"/>
    <lineage>
        <taxon>Bacteria</taxon>
        <taxon>Bacillati</taxon>
        <taxon>Actinomycetota</taxon>
        <taxon>Actinomycetes</taxon>
        <taxon>Mycobacteriales</taxon>
        <taxon>Mycobacteriaceae</taxon>
        <taxon>Mycolicibacterium</taxon>
    </lineage>
</organism>
<dbReference type="Gene3D" id="3.40.50.1400">
    <property type="match status" value="2"/>
</dbReference>
<dbReference type="RefSeq" id="WP_014209892.1">
    <property type="nucleotide sequence ID" value="NC_016604.1"/>
</dbReference>
<evidence type="ECO:0008006" key="5">
    <source>
        <dbReference type="Google" id="ProtNLM"/>
    </source>
</evidence>
<name>G8RGW2_MYCRN</name>
<dbReference type="HOGENOM" id="CLU_056929_1_1_11"/>